<accession>A0ABX5KKJ6</accession>
<name>A0ABX5KKJ6_9BURK</name>
<feature type="transmembrane region" description="Helical" evidence="1">
    <location>
        <begin position="190"/>
        <end position="211"/>
    </location>
</feature>
<reference evidence="2 3" key="1">
    <citation type="submission" date="2018-05" db="EMBL/GenBank/DDBJ databases">
        <title>Genomic Encyclopedia of Type Strains, Phase IV (KMG-V): Genome sequencing to study the core and pangenomes of soil and plant-associated prokaryotes.</title>
        <authorList>
            <person name="Whitman W."/>
        </authorList>
    </citation>
    <scope>NUCLEOTIDE SEQUENCE [LARGE SCALE GENOMIC DNA]</scope>
    <source>
        <strain evidence="2 3">SCZa-39</strain>
    </source>
</reference>
<keyword evidence="1" id="KW-0472">Membrane</keyword>
<evidence type="ECO:0000313" key="3">
    <source>
        <dbReference type="Proteomes" id="UP000245712"/>
    </source>
</evidence>
<dbReference type="Pfam" id="PF06149">
    <property type="entry name" value="DUF969"/>
    <property type="match status" value="1"/>
</dbReference>
<keyword evidence="1" id="KW-0812">Transmembrane</keyword>
<dbReference type="Proteomes" id="UP000245712">
    <property type="component" value="Unassembled WGS sequence"/>
</dbReference>
<dbReference type="InterPro" id="IPR010374">
    <property type="entry name" value="DUF969"/>
</dbReference>
<proteinExistence type="predicted"/>
<organism evidence="2 3">
    <name type="scientific">Paraburkholderia unamae</name>
    <dbReference type="NCBI Taxonomy" id="219649"/>
    <lineage>
        <taxon>Bacteria</taxon>
        <taxon>Pseudomonadati</taxon>
        <taxon>Pseudomonadota</taxon>
        <taxon>Betaproteobacteria</taxon>
        <taxon>Burkholderiales</taxon>
        <taxon>Burkholderiaceae</taxon>
        <taxon>Paraburkholderia</taxon>
    </lineage>
</organism>
<dbReference type="EMBL" id="QEOB01000016">
    <property type="protein sequence ID" value="PVX76358.1"/>
    <property type="molecule type" value="Genomic_DNA"/>
</dbReference>
<feature type="transmembrane region" description="Helical" evidence="1">
    <location>
        <begin position="55"/>
        <end position="74"/>
    </location>
</feature>
<evidence type="ECO:0000313" key="2">
    <source>
        <dbReference type="EMBL" id="PVX76358.1"/>
    </source>
</evidence>
<evidence type="ECO:0000256" key="1">
    <source>
        <dbReference type="SAM" id="Phobius"/>
    </source>
</evidence>
<comment type="caution">
    <text evidence="2">The sequence shown here is derived from an EMBL/GenBank/DDBJ whole genome shotgun (WGS) entry which is preliminary data.</text>
</comment>
<dbReference type="RefSeq" id="WP_116613239.1">
    <property type="nucleotide sequence ID" value="NZ_QEOB01000016.1"/>
</dbReference>
<protein>
    <submittedName>
        <fullName evidence="2">Membrane protein</fullName>
    </submittedName>
</protein>
<sequence>MLVLIGVPIVVIGFALRLNALLVVTAAGIATGLAGGLHTVEIVSAFGKAFADNRYMGLVWLTLPVIALLERNGLREQARQLISRVQAATTGRVLMLYFVVRQFTAALGLTSLGGHAQMVRPLIAPMAEAAATKRYGEVPDAVRQQIRANASAVDNIAVFFGEDIFIAIQSILLIKGFLEQNGIIVQPLQVSVWAIPTAFAALIIHCVRLKLLDHNLSRRLKVAGATGTAAAASRQGAAS</sequence>
<feature type="transmembrane region" description="Helical" evidence="1">
    <location>
        <begin position="7"/>
        <end position="35"/>
    </location>
</feature>
<gene>
    <name evidence="2" type="ORF">C7402_116143</name>
</gene>
<keyword evidence="3" id="KW-1185">Reference proteome</keyword>
<keyword evidence="1" id="KW-1133">Transmembrane helix</keyword>